<dbReference type="PRINTS" id="PR00445">
    <property type="entry name" value="HUPFHYPC"/>
</dbReference>
<reference evidence="2 3" key="1">
    <citation type="submission" date="2024-09" db="EMBL/GenBank/DDBJ databases">
        <authorList>
            <person name="Sun Q."/>
            <person name="Mori K."/>
        </authorList>
    </citation>
    <scope>NUCLEOTIDE SEQUENCE [LARGE SCALE GENOMIC DNA]</scope>
    <source>
        <strain evidence="2 3">JCM 13519</strain>
    </source>
</reference>
<dbReference type="EMBL" id="JBHMBH010000038">
    <property type="protein sequence ID" value="MFB9715734.1"/>
    <property type="molecule type" value="Genomic_DNA"/>
</dbReference>
<comment type="caution">
    <text evidence="2">The sequence shown here is derived from an EMBL/GenBank/DDBJ whole genome shotgun (WGS) entry which is preliminary data.</text>
</comment>
<dbReference type="SUPFAM" id="SSF159127">
    <property type="entry name" value="HupF/HypC-like"/>
    <property type="match status" value="1"/>
</dbReference>
<protein>
    <submittedName>
        <fullName evidence="2">HypC/HybG/HupF family hydrogenase formation chaperone</fullName>
    </submittedName>
</protein>
<dbReference type="PANTHER" id="PTHR35177:SF2">
    <property type="entry name" value="HYDROGENASE MATURATION FACTOR HYBG"/>
    <property type="match status" value="1"/>
</dbReference>
<keyword evidence="3" id="KW-1185">Reference proteome</keyword>
<evidence type="ECO:0000313" key="3">
    <source>
        <dbReference type="Proteomes" id="UP001589536"/>
    </source>
</evidence>
<dbReference type="Pfam" id="PF01455">
    <property type="entry name" value="HupF_HypC"/>
    <property type="match status" value="1"/>
</dbReference>
<evidence type="ECO:0000313" key="2">
    <source>
        <dbReference type="EMBL" id="MFB9715734.1"/>
    </source>
</evidence>
<organism evidence="2 3">
    <name type="scientific">Arthrobacter methylotrophus</name>
    <dbReference type="NCBI Taxonomy" id="121291"/>
    <lineage>
        <taxon>Bacteria</taxon>
        <taxon>Bacillati</taxon>
        <taxon>Actinomycetota</taxon>
        <taxon>Actinomycetes</taxon>
        <taxon>Micrococcales</taxon>
        <taxon>Micrococcaceae</taxon>
        <taxon>Arthrobacter</taxon>
    </lineage>
</organism>
<proteinExistence type="inferred from homology"/>
<sequence length="91" mass="9605">MCLGIPGQVIELLDGYGNQLALVDVAGVHRKINIGLLDDGPLEPGSWVLIHMGFALERVDAEGAERALGGLELMGQSREPQAEAGEAAVER</sequence>
<dbReference type="PROSITE" id="PS01097">
    <property type="entry name" value="HUPF_HYPC"/>
    <property type="match status" value="1"/>
</dbReference>
<dbReference type="Proteomes" id="UP001589536">
    <property type="component" value="Unassembled WGS sequence"/>
</dbReference>
<name>A0ABV5UU29_9MICC</name>
<comment type="similarity">
    <text evidence="1">Belongs to the HupF/HypC family.</text>
</comment>
<dbReference type="PANTHER" id="PTHR35177">
    <property type="entry name" value="HYDROGENASE MATURATION FACTOR HYBG"/>
    <property type="match status" value="1"/>
</dbReference>
<dbReference type="Gene3D" id="2.30.30.140">
    <property type="match status" value="1"/>
</dbReference>
<dbReference type="NCBIfam" id="TIGR00074">
    <property type="entry name" value="hypC_hupF"/>
    <property type="match status" value="1"/>
</dbReference>
<accession>A0ABV5UU29</accession>
<dbReference type="InterPro" id="IPR019812">
    <property type="entry name" value="Hydgase_assmbl_chp_CS"/>
</dbReference>
<dbReference type="InterPro" id="IPR001109">
    <property type="entry name" value="Hydrogenase_HupF/HypC"/>
</dbReference>
<evidence type="ECO:0000256" key="1">
    <source>
        <dbReference type="ARBA" id="ARBA00006018"/>
    </source>
</evidence>
<dbReference type="RefSeq" id="WP_345051002.1">
    <property type="nucleotide sequence ID" value="NZ_BAABED010000001.1"/>
</dbReference>
<gene>
    <name evidence="2" type="ORF">ACFFPI_16670</name>
</gene>